<evidence type="ECO:0000313" key="2">
    <source>
        <dbReference type="EMBL" id="CCB48248.1"/>
    </source>
</evidence>
<protein>
    <submittedName>
        <fullName evidence="2">Uncharacterized protein</fullName>
    </submittedName>
</protein>
<evidence type="ECO:0000313" key="3">
    <source>
        <dbReference type="Proteomes" id="UP000009183"/>
    </source>
</evidence>
<feature type="transmembrane region" description="Helical" evidence="1">
    <location>
        <begin position="90"/>
        <end position="109"/>
    </location>
</feature>
<dbReference type="Proteomes" id="UP000009183">
    <property type="component" value="Chromosome 2"/>
</dbReference>
<dbReference type="EMBL" id="FN595250">
    <property type="protein sequence ID" value="CCB48248.1"/>
    <property type="molecule type" value="Genomic_DNA"/>
</dbReference>
<dbReference type="PaxDb" id="29760-VIT_02s0109g00130.t01"/>
<keyword evidence="1" id="KW-0812">Transmembrane</keyword>
<reference evidence="3" key="1">
    <citation type="journal article" date="2007" name="Nature">
        <title>The grapevine genome sequence suggests ancestral hexaploidization in major angiosperm phyla.</title>
        <authorList>
            <consortium name="The French-Italian Public Consortium for Grapevine Genome Characterization."/>
            <person name="Jaillon O."/>
            <person name="Aury J.-M."/>
            <person name="Noel B."/>
            <person name="Policriti A."/>
            <person name="Clepet C."/>
            <person name="Casagrande A."/>
            <person name="Choisne N."/>
            <person name="Aubourg S."/>
            <person name="Vitulo N."/>
            <person name="Jubin C."/>
            <person name="Vezzi A."/>
            <person name="Legeai F."/>
            <person name="Hugueney P."/>
            <person name="Dasilva C."/>
            <person name="Horner D."/>
            <person name="Mica E."/>
            <person name="Jublot D."/>
            <person name="Poulain J."/>
            <person name="Bruyere C."/>
            <person name="Billault A."/>
            <person name="Segurens B."/>
            <person name="Gouyvenoux M."/>
            <person name="Ugarte E."/>
            <person name="Cattonaro F."/>
            <person name="Anthouard V."/>
            <person name="Vico V."/>
            <person name="Del Fabbro C."/>
            <person name="Alaux M."/>
            <person name="Di Gaspero G."/>
            <person name="Dumas V."/>
            <person name="Felice N."/>
            <person name="Paillard S."/>
            <person name="Juman I."/>
            <person name="Moroldo M."/>
            <person name="Scalabrin S."/>
            <person name="Canaguier A."/>
            <person name="Le Clainche I."/>
            <person name="Malacrida G."/>
            <person name="Durand E."/>
            <person name="Pesole G."/>
            <person name="Laucou V."/>
            <person name="Chatelet P."/>
            <person name="Merdinoglu D."/>
            <person name="Delledonne M."/>
            <person name="Pezzotti M."/>
            <person name="Lecharny A."/>
            <person name="Scarpelli C."/>
            <person name="Artiguenave F."/>
            <person name="Pe M.E."/>
            <person name="Valle G."/>
            <person name="Morgante M."/>
            <person name="Caboche M."/>
            <person name="Adam-Blondon A.-F."/>
            <person name="Weissenbach J."/>
            <person name="Quetier F."/>
            <person name="Wincker P."/>
        </authorList>
    </citation>
    <scope>NUCLEOTIDE SEQUENCE [LARGE SCALE GENOMIC DNA]</scope>
    <source>
        <strain evidence="3">cv. Pinot noir / PN40024</strain>
    </source>
</reference>
<keyword evidence="3" id="KW-1185">Reference proteome</keyword>
<accession>F6H7Q1</accession>
<keyword evidence="1" id="KW-1133">Transmembrane helix</keyword>
<evidence type="ECO:0000256" key="1">
    <source>
        <dbReference type="SAM" id="Phobius"/>
    </source>
</evidence>
<name>F6H7Q1_VITVI</name>
<sequence>MEELLGRVKQGFWMFTGLNFKWKHEHKQWEHNFARSNKSKQSCPRMTPPAAKRFHSGCVVPSAIDSDRHFSSRRASPEDLTLIDSLPSHLALMMASVFVILLLVPLRLLPK</sequence>
<proteinExistence type="predicted"/>
<dbReference type="AlphaFoldDB" id="F6H7Q1"/>
<keyword evidence="1" id="KW-0472">Membrane</keyword>
<dbReference type="HOGENOM" id="CLU_2163042_0_0_1"/>
<dbReference type="InParanoid" id="F6H7Q1"/>
<organism evidence="2 3">
    <name type="scientific">Vitis vinifera</name>
    <name type="common">Grape</name>
    <dbReference type="NCBI Taxonomy" id="29760"/>
    <lineage>
        <taxon>Eukaryota</taxon>
        <taxon>Viridiplantae</taxon>
        <taxon>Streptophyta</taxon>
        <taxon>Embryophyta</taxon>
        <taxon>Tracheophyta</taxon>
        <taxon>Spermatophyta</taxon>
        <taxon>Magnoliopsida</taxon>
        <taxon>eudicotyledons</taxon>
        <taxon>Gunneridae</taxon>
        <taxon>Pentapetalae</taxon>
        <taxon>rosids</taxon>
        <taxon>Vitales</taxon>
        <taxon>Vitaceae</taxon>
        <taxon>Viteae</taxon>
        <taxon>Vitis</taxon>
    </lineage>
</organism>
<gene>
    <name evidence="2" type="ordered locus">VIT_02s0109g00130</name>
</gene>